<feature type="binding site" evidence="26">
    <location>
        <position position="209"/>
    </location>
    <ligand>
        <name>Ca(2+)</name>
        <dbReference type="ChEBI" id="CHEBI:29108"/>
        <label>3</label>
    </ligand>
</feature>
<keyword evidence="12" id="KW-0378">Hydrolase</keyword>
<dbReference type="Pfam" id="PF00045">
    <property type="entry name" value="Hemopexin"/>
    <property type="match status" value="4"/>
</dbReference>
<dbReference type="InterPro" id="IPR036943">
    <property type="entry name" value="FN_type2_sf"/>
</dbReference>
<dbReference type="FunFam" id="2.10.10.10:FF:000001">
    <property type="entry name" value="Fibronectin 1a isoform 1"/>
    <property type="match status" value="3"/>
</dbReference>
<feature type="binding site" evidence="26">
    <location>
        <position position="641"/>
    </location>
    <ligand>
        <name>Ca(2+)</name>
        <dbReference type="ChEBI" id="CHEBI:29108"/>
        <label>5</label>
    </ligand>
</feature>
<dbReference type="GO" id="GO:0005615">
    <property type="term" value="C:extracellular space"/>
    <property type="evidence" value="ECO:0007669"/>
    <property type="project" value="TreeGrafter"/>
</dbReference>
<dbReference type="OrthoDB" id="406838at2759"/>
<evidence type="ECO:0000313" key="34">
    <source>
        <dbReference type="RefSeq" id="XP_012679702.2"/>
    </source>
</evidence>
<dbReference type="SUPFAM" id="SSF47090">
    <property type="entry name" value="PGBD-like"/>
    <property type="match status" value="1"/>
</dbReference>
<dbReference type="InterPro" id="IPR000562">
    <property type="entry name" value="FN_type2_dom"/>
</dbReference>
<feature type="binding site" evidence="26">
    <location>
        <position position="184"/>
    </location>
    <ligand>
        <name>Ca(2+)</name>
        <dbReference type="ChEBI" id="CHEBI:29108"/>
        <label>3</label>
    </ligand>
</feature>
<evidence type="ECO:0000256" key="10">
    <source>
        <dbReference type="ARBA" id="ARBA00022729"/>
    </source>
</evidence>
<evidence type="ECO:0000256" key="1">
    <source>
        <dbReference type="ARBA" id="ARBA00001425"/>
    </source>
</evidence>
<evidence type="ECO:0000256" key="28">
    <source>
        <dbReference type="PROSITE-ProRule" id="PRU00479"/>
    </source>
</evidence>
<dbReference type="Proteomes" id="UP000515152">
    <property type="component" value="Chromosome 4"/>
</dbReference>
<feature type="active site" evidence="25">
    <location>
        <position position="402"/>
    </location>
</feature>
<dbReference type="PANTHER" id="PTHR10201:SF30">
    <property type="entry name" value="MATRIX METALLOPROTEINASE-9"/>
    <property type="match status" value="1"/>
</dbReference>
<feature type="binding site" evidence="26">
    <location>
        <position position="202"/>
    </location>
    <ligand>
        <name>Ca(2+)</name>
        <dbReference type="ChEBI" id="CHEBI:29108"/>
        <label>2</label>
    </ligand>
</feature>
<feature type="repeat" description="Hemopexin" evidence="29">
    <location>
        <begin position="587"/>
        <end position="634"/>
    </location>
</feature>
<comment type="similarity">
    <text evidence="3">Belongs to the peptidase M10A family.</text>
</comment>
<dbReference type="GO" id="GO:0051239">
    <property type="term" value="P:regulation of multicellular organismal process"/>
    <property type="evidence" value="ECO:0007669"/>
    <property type="project" value="UniProtKB-ARBA"/>
</dbReference>
<dbReference type="PROSITE" id="PS00023">
    <property type="entry name" value="FN2_1"/>
    <property type="match status" value="1"/>
</dbReference>
<keyword evidence="9 26" id="KW-0479">Metal-binding</keyword>
<evidence type="ECO:0000256" key="23">
    <source>
        <dbReference type="ARBA" id="ARBA00045780"/>
    </source>
</evidence>
<feature type="binding site" evidence="26">
    <location>
        <position position="501"/>
    </location>
    <ligand>
        <name>Ca(2+)</name>
        <dbReference type="ChEBI" id="CHEBI:29108"/>
        <label>5</label>
    </ligand>
</feature>
<evidence type="ECO:0000256" key="6">
    <source>
        <dbReference type="ARBA" id="ARBA00022525"/>
    </source>
</evidence>
<keyword evidence="15 34" id="KW-0482">Metalloprotease</keyword>
<dbReference type="FunFam" id="3.40.390.10:FF:000010">
    <property type="entry name" value="72 kDa type IV collagenase"/>
    <property type="match status" value="1"/>
</dbReference>
<comment type="subcellular location">
    <subcellularLocation>
        <location evidence="2">Secreted</location>
        <location evidence="2">Extracellular space</location>
        <location evidence="2">Extracellular matrix</location>
    </subcellularLocation>
</comment>
<dbReference type="InterPro" id="IPR000585">
    <property type="entry name" value="Hemopexin-like_dom"/>
</dbReference>
<evidence type="ECO:0000256" key="24">
    <source>
        <dbReference type="ARBA" id="ARBA00062173"/>
    </source>
</evidence>
<evidence type="ECO:0000256" key="2">
    <source>
        <dbReference type="ARBA" id="ARBA00004498"/>
    </source>
</evidence>
<feature type="binding site" evidence="26">
    <location>
        <position position="178"/>
    </location>
    <ligand>
        <name>Zn(2+)</name>
        <dbReference type="ChEBI" id="CHEBI:29105"/>
        <label>1</label>
    </ligand>
</feature>
<dbReference type="Pfam" id="PF00413">
    <property type="entry name" value="Peptidase_M10"/>
    <property type="match status" value="2"/>
</dbReference>
<evidence type="ECO:0000256" key="12">
    <source>
        <dbReference type="ARBA" id="ARBA00022801"/>
    </source>
</evidence>
<evidence type="ECO:0000259" key="32">
    <source>
        <dbReference type="PROSITE" id="PS51092"/>
    </source>
</evidence>
<keyword evidence="13 26" id="KW-0862">Zinc</keyword>
<dbReference type="GO" id="GO:0008270">
    <property type="term" value="F:zinc ion binding"/>
    <property type="evidence" value="ECO:0007669"/>
    <property type="project" value="InterPro"/>
</dbReference>
<accession>A0A6P3VRY1</accession>
<feature type="binding site" evidence="26">
    <location>
        <position position="209"/>
    </location>
    <ligand>
        <name>Ca(2+)</name>
        <dbReference type="ChEBI" id="CHEBI:29108"/>
        <label>1</label>
    </ligand>
</feature>
<keyword evidence="11" id="KW-0677">Repeat</keyword>
<dbReference type="InterPro" id="IPR024079">
    <property type="entry name" value="MetalloPept_cat_dom_sf"/>
</dbReference>
<dbReference type="PROSITE" id="PS51642">
    <property type="entry name" value="HEMOPEXIN_2"/>
    <property type="match status" value="3"/>
</dbReference>
<keyword evidence="17" id="KW-0865">Zymogen</keyword>
<evidence type="ECO:0000256" key="31">
    <source>
        <dbReference type="SAM" id="SignalP"/>
    </source>
</evidence>
<evidence type="ECO:0000256" key="30">
    <source>
        <dbReference type="SAM" id="MobiDB-lite"/>
    </source>
</evidence>
<keyword evidence="16" id="KW-0177">Collagen degradation</keyword>
<dbReference type="SUPFAM" id="SSF55486">
    <property type="entry name" value="Metalloproteases ('zincins'), catalytic domain"/>
    <property type="match status" value="1"/>
</dbReference>
<feature type="binding site" evidence="26">
    <location>
        <position position="204"/>
    </location>
    <ligand>
        <name>Zn(2+)</name>
        <dbReference type="ChEBI" id="CHEBI:29105"/>
        <label>1</label>
    </ligand>
</feature>
<keyword evidence="7" id="KW-0272">Extracellular matrix</keyword>
<feature type="domain" description="Fibronectin type-II" evidence="32">
    <location>
        <begin position="226"/>
        <end position="274"/>
    </location>
</feature>
<keyword evidence="10 31" id="KW-0732">Signal</keyword>
<evidence type="ECO:0000256" key="13">
    <source>
        <dbReference type="ARBA" id="ARBA00022833"/>
    </source>
</evidence>
<evidence type="ECO:0000256" key="3">
    <source>
        <dbReference type="ARBA" id="ARBA00010370"/>
    </source>
</evidence>
<evidence type="ECO:0000256" key="14">
    <source>
        <dbReference type="ARBA" id="ARBA00022837"/>
    </source>
</evidence>
<feature type="binding site" evidence="26">
    <location>
        <position position="188"/>
    </location>
    <ligand>
        <name>Ca(2+)</name>
        <dbReference type="ChEBI" id="CHEBI:29108"/>
        <label>3</label>
    </ligand>
</feature>
<feature type="binding site" evidence="26">
    <location>
        <position position="183"/>
    </location>
    <ligand>
        <name>Ca(2+)</name>
        <dbReference type="ChEBI" id="CHEBI:29108"/>
        <label>3</label>
    </ligand>
</feature>
<dbReference type="SUPFAM" id="SSF57440">
    <property type="entry name" value="Kringle-like"/>
    <property type="match status" value="3"/>
</dbReference>
<dbReference type="InterPro" id="IPR001818">
    <property type="entry name" value="Pept_M10_metallopeptidase"/>
</dbReference>
<name>A0A6P3VRY1_CLUHA</name>
<dbReference type="PIRSF" id="PIRSF001191">
    <property type="entry name" value="Peptidase_M10A_matrix"/>
    <property type="match status" value="1"/>
</dbReference>
<feature type="domain" description="Fibronectin type-II" evidence="32">
    <location>
        <begin position="342"/>
        <end position="390"/>
    </location>
</feature>
<evidence type="ECO:0000313" key="33">
    <source>
        <dbReference type="Proteomes" id="UP000515152"/>
    </source>
</evidence>
<dbReference type="GO" id="GO:0031012">
    <property type="term" value="C:extracellular matrix"/>
    <property type="evidence" value="ECO:0007669"/>
    <property type="project" value="InterPro"/>
</dbReference>
<dbReference type="PRINTS" id="PR00138">
    <property type="entry name" value="MATRIXIN"/>
</dbReference>
<dbReference type="AlphaFoldDB" id="A0A6P3VRY1"/>
<feature type="domain" description="Fibronectin type-II" evidence="32">
    <location>
        <begin position="284"/>
        <end position="332"/>
    </location>
</feature>
<organism evidence="33 34">
    <name type="scientific">Clupea harengus</name>
    <name type="common">Atlantic herring</name>
    <dbReference type="NCBI Taxonomy" id="7950"/>
    <lineage>
        <taxon>Eukaryota</taxon>
        <taxon>Metazoa</taxon>
        <taxon>Chordata</taxon>
        <taxon>Craniata</taxon>
        <taxon>Vertebrata</taxon>
        <taxon>Euteleostomi</taxon>
        <taxon>Actinopterygii</taxon>
        <taxon>Neopterygii</taxon>
        <taxon>Teleostei</taxon>
        <taxon>Clupei</taxon>
        <taxon>Clupeiformes</taxon>
        <taxon>Clupeoidei</taxon>
        <taxon>Clupeidae</taxon>
        <taxon>Clupea</taxon>
    </lineage>
</organism>
<feature type="disulfide bond" evidence="28">
    <location>
        <begin position="303"/>
        <end position="330"/>
    </location>
</feature>
<feature type="disulfide bond" evidence="28">
    <location>
        <begin position="361"/>
        <end position="388"/>
    </location>
</feature>
<feature type="binding site" evidence="26">
    <location>
        <position position="191"/>
    </location>
    <ligand>
        <name>Zn(2+)</name>
        <dbReference type="ChEBI" id="CHEBI:29105"/>
        <label>1</label>
    </ligand>
</feature>
<feature type="binding site" evidence="26">
    <location>
        <position position="176"/>
    </location>
    <ligand>
        <name>Zn(2+)</name>
        <dbReference type="ChEBI" id="CHEBI:29105"/>
        <label>1</label>
    </ligand>
</feature>
<dbReference type="RefSeq" id="XP_012679702.2">
    <property type="nucleotide sequence ID" value="XM_012824248.3"/>
</dbReference>
<dbReference type="InterPro" id="IPR021190">
    <property type="entry name" value="Pept_M10A"/>
</dbReference>
<feature type="binding site" evidence="26">
    <location>
        <position position="232"/>
    </location>
    <ligand>
        <name>Zn(2+)</name>
        <dbReference type="ChEBI" id="CHEBI:29105"/>
        <label>2</label>
        <note>catalytic</note>
    </ligand>
</feature>
<feature type="disulfide bond" evidence="28">
    <location>
        <begin position="245"/>
        <end position="272"/>
    </location>
</feature>
<dbReference type="Gene3D" id="2.10.10.10">
    <property type="entry name" value="Fibronectin, type II, collagen-binding"/>
    <property type="match status" value="3"/>
</dbReference>
<dbReference type="GO" id="GO:0004222">
    <property type="term" value="F:metalloendopeptidase activity"/>
    <property type="evidence" value="ECO:0007669"/>
    <property type="project" value="UniProtKB-EC"/>
</dbReference>
<evidence type="ECO:0000256" key="4">
    <source>
        <dbReference type="ARBA" id="ARBA00012395"/>
    </source>
</evidence>
<feature type="binding site" description="in inhibited form" evidence="26">
    <location>
        <position position="100"/>
    </location>
    <ligand>
        <name>Zn(2+)</name>
        <dbReference type="ChEBI" id="CHEBI:29105"/>
        <label>2</label>
        <note>catalytic</note>
    </ligand>
</feature>
<dbReference type="InterPro" id="IPR018487">
    <property type="entry name" value="Hemopexin-like_repeat"/>
</dbReference>
<reference evidence="34" key="1">
    <citation type="submission" date="2025-08" db="UniProtKB">
        <authorList>
            <consortium name="RefSeq"/>
        </authorList>
    </citation>
    <scope>IDENTIFICATION</scope>
</reference>
<dbReference type="Gene3D" id="2.110.10.10">
    <property type="entry name" value="Hemopexin-like domain"/>
    <property type="match status" value="1"/>
</dbReference>
<dbReference type="Pfam" id="PF00040">
    <property type="entry name" value="fn2"/>
    <property type="match status" value="2"/>
</dbReference>
<evidence type="ECO:0000256" key="18">
    <source>
        <dbReference type="ARBA" id="ARBA00023157"/>
    </source>
</evidence>
<dbReference type="PROSITE" id="PS51092">
    <property type="entry name" value="FN2_2"/>
    <property type="match status" value="3"/>
</dbReference>
<keyword evidence="19" id="KW-0325">Glycoprotein</keyword>
<dbReference type="Gene3D" id="3.40.390.10">
    <property type="entry name" value="Collagenase (Catalytic Domain)"/>
    <property type="match status" value="1"/>
</dbReference>
<comment type="subunit">
    <text evidence="24">Exists as monomer or homodimer; disulfide-linked. Also exists as heterodimer with LCN2. Macrophages and transformed cell lines produce only the monomeric form. Interacts with ECM1.</text>
</comment>
<feature type="repeat" description="Hemopexin" evidence="29">
    <location>
        <begin position="495"/>
        <end position="540"/>
    </location>
</feature>
<dbReference type="InterPro" id="IPR033739">
    <property type="entry name" value="M10A_MMP"/>
</dbReference>
<feature type="disulfide bond" evidence="28">
    <location>
        <begin position="289"/>
        <end position="315"/>
    </location>
</feature>
<dbReference type="Pfam" id="PF01471">
    <property type="entry name" value="PG_binding_1"/>
    <property type="match status" value="1"/>
</dbReference>
<dbReference type="GO" id="GO:0006508">
    <property type="term" value="P:proteolysis"/>
    <property type="evidence" value="ECO:0007669"/>
    <property type="project" value="UniProtKB-KW"/>
</dbReference>
<dbReference type="EC" id="3.4.24.35" evidence="4"/>
<comment type="cofactor">
    <cofactor evidence="26">
        <name>Ca(2+)</name>
        <dbReference type="ChEBI" id="CHEBI:29108"/>
    </cofactor>
    <text evidence="26">Can bind about 5 Ca(2+) ions per subunit.</text>
</comment>
<feature type="signal peptide" evidence="31">
    <location>
        <begin position="1"/>
        <end position="20"/>
    </location>
</feature>
<feature type="region of interest" description="Disordered" evidence="30">
    <location>
        <begin position="440"/>
        <end position="490"/>
    </location>
</feature>
<feature type="binding site" evidence="26">
    <location>
        <position position="132"/>
    </location>
    <ligand>
        <name>Ca(2+)</name>
        <dbReference type="ChEBI" id="CHEBI:29108"/>
        <label>1</label>
    </ligand>
</feature>
<dbReference type="SMART" id="SM00235">
    <property type="entry name" value="ZnMc"/>
    <property type="match status" value="1"/>
</dbReference>
<evidence type="ECO:0000256" key="7">
    <source>
        <dbReference type="ARBA" id="ARBA00022530"/>
    </source>
</evidence>
<dbReference type="FunFam" id="2.110.10.10:FF:000011">
    <property type="entry name" value="Matrix metalloproteinase-9"/>
    <property type="match status" value="1"/>
</dbReference>
<keyword evidence="14 26" id="KW-0106">Calcium</keyword>
<dbReference type="CDD" id="cd04278">
    <property type="entry name" value="ZnMc_MMP"/>
    <property type="match status" value="1"/>
</dbReference>
<dbReference type="PANTHER" id="PTHR10201">
    <property type="entry name" value="MATRIX METALLOPROTEINASE"/>
    <property type="match status" value="1"/>
</dbReference>
<evidence type="ECO:0000256" key="29">
    <source>
        <dbReference type="PROSITE-ProRule" id="PRU01011"/>
    </source>
</evidence>
<feature type="binding site" evidence="26">
    <location>
        <position position="593"/>
    </location>
    <ligand>
        <name>Ca(2+)</name>
        <dbReference type="ChEBI" id="CHEBI:29108"/>
        <label>5</label>
    </ligand>
</feature>
<evidence type="ECO:0000256" key="16">
    <source>
        <dbReference type="ARBA" id="ARBA00023105"/>
    </source>
</evidence>
<feature type="short sequence motif" description="Cysteine switch" evidence="27">
    <location>
        <begin position="98"/>
        <end position="105"/>
    </location>
</feature>
<dbReference type="PRINTS" id="PR00013">
    <property type="entry name" value="FNTYPEII"/>
</dbReference>
<evidence type="ECO:0000256" key="25">
    <source>
        <dbReference type="PIRSR" id="PIRSR001191-1"/>
    </source>
</evidence>
<keyword evidence="8" id="KW-0645">Protease</keyword>
<dbReference type="InterPro" id="IPR006026">
    <property type="entry name" value="Peptidase_Metallo"/>
</dbReference>
<dbReference type="KEGG" id="char:105897333"/>
<evidence type="ECO:0000256" key="27">
    <source>
        <dbReference type="PIRSR" id="PIRSR621190-5"/>
    </source>
</evidence>
<feature type="binding site" evidence="26">
    <location>
        <position position="166"/>
    </location>
    <ligand>
        <name>Ca(2+)</name>
        <dbReference type="ChEBI" id="CHEBI:29108"/>
        <label>2</label>
    </ligand>
</feature>
<feature type="chain" id="PRO_5028475494" description="Matrix metalloproteinase-9" evidence="31">
    <location>
        <begin position="21"/>
        <end position="685"/>
    </location>
</feature>
<proteinExistence type="inferred from homology"/>
<dbReference type="CTD" id="4318"/>
<dbReference type="GO" id="GO:0030198">
    <property type="term" value="P:extracellular matrix organization"/>
    <property type="evidence" value="ECO:0007669"/>
    <property type="project" value="TreeGrafter"/>
</dbReference>
<dbReference type="InterPro" id="IPR036375">
    <property type="entry name" value="Hemopexin-like_dom_sf"/>
</dbReference>
<feature type="disulfide bond" evidence="28">
    <location>
        <begin position="231"/>
        <end position="257"/>
    </location>
</feature>
<dbReference type="SMART" id="SM00059">
    <property type="entry name" value="FN2"/>
    <property type="match status" value="3"/>
</dbReference>
<dbReference type="CDD" id="cd00094">
    <property type="entry name" value="HX"/>
    <property type="match status" value="1"/>
</dbReference>
<comment type="function">
    <text evidence="23">Matrix metalloproteinase that plays an essential role in local proteolysis of the extracellular matrix and in leukocyte migration. Could play a role in bone osteoclastic resorption. Cleaves KiSS1 at a Gly-|-Leu bond. Cleaves NINJ1 to generate the Secreted ninjurin-1 form. Cleaves type IV and type V collagen into large C-terminal three quarter fragments and shorter N-terminal one quarter fragments. Degrades fibronectin but not laminin or Pz-peptide.</text>
</comment>
<sequence>MKPGLLAVLVLGTFTLGGWCKPLKSVFVTFPGDVIKNMTNKELAEQYLKRFGYLNVMQKTGLQPAVSASKALKRMQRQMGLEETGRLDETTIDAMKQPRCGVVDVRNYQTFDGDLKWNNKDVTYRILNYSPDMESSLIDDAFARAFKVWSEVTPLTFTRLYDGTADIMISFGKANHGDPYPFDGKDGLLAHAYPPGEGMQGDAHFDDDEFWTLGTGPAVKTRYGNSDGAMCHFPYTFDGKTYTTCTTEGRTDDLPWCSTTADYDNDKKFGFCPSELLYTIGGNSNGAECVFPFVFLGETYNGCTTEGRSDGYRWCATTNNFDQDKQFGFCPSRDTAVIGGNSEGEPCHFPFTFLENTYTSCTSEGRSDGKLWCGTTASYDKDQKWGFCADRGYSLFLVAAHEFGHALGLDHSNIQDALMYPMYKYVETFSLHEDDVEGIQYLYGPNPDTKPPKPTTTPSPPGPTPETEPTEEPTRKPTIPTTPHPVDPSADACQMEMFDAITEIQGKLHFFKDGQYWKMTGKDHKGLKGPYPMADMWPALPAVIDTTFEDHLTKKIYFFSGTRFWVYTGQNVLGPRTIEKLGLPSTLSRVEGAVQRGKGKVLLFSGENYWRLDVKAQIIDKGYPRYTDLVFGGVPTDAHDVFLYKGHTYFCRGRFYWRMNSRRQVDRVGYVKYDVMKCPHSGYRY</sequence>
<keyword evidence="6" id="KW-0964">Secreted</keyword>
<dbReference type="SUPFAM" id="SSF50923">
    <property type="entry name" value="Hemopexin-like domain"/>
    <property type="match status" value="1"/>
</dbReference>
<dbReference type="InterPro" id="IPR002477">
    <property type="entry name" value="Peptidoglycan-bd-like"/>
</dbReference>
<evidence type="ECO:0000256" key="19">
    <source>
        <dbReference type="ARBA" id="ARBA00023180"/>
    </source>
</evidence>
<dbReference type="GO" id="GO:0030574">
    <property type="term" value="P:collagen catabolic process"/>
    <property type="evidence" value="ECO:0007669"/>
    <property type="project" value="UniProtKB-KW"/>
</dbReference>
<feature type="repeat" description="Hemopexin" evidence="29">
    <location>
        <begin position="541"/>
        <end position="585"/>
    </location>
</feature>
<evidence type="ECO:0000256" key="15">
    <source>
        <dbReference type="ARBA" id="ARBA00023049"/>
    </source>
</evidence>
<feature type="binding site" evidence="26">
    <location>
        <position position="499"/>
    </location>
    <ligand>
        <name>Ca(2+)</name>
        <dbReference type="ChEBI" id="CHEBI:29108"/>
        <label>4</label>
    </ligand>
</feature>
<gene>
    <name evidence="34" type="primary">mmp9</name>
</gene>
<feature type="binding site" evidence="26">
    <location>
        <position position="207"/>
    </location>
    <ligand>
        <name>Ca(2+)</name>
        <dbReference type="ChEBI" id="CHEBI:29108"/>
        <label>1</label>
    </ligand>
</feature>
<evidence type="ECO:0000256" key="9">
    <source>
        <dbReference type="ARBA" id="ARBA00022723"/>
    </source>
</evidence>
<feature type="compositionally biased region" description="Pro residues" evidence="30">
    <location>
        <begin position="448"/>
        <end position="466"/>
    </location>
</feature>
<comment type="cofactor">
    <cofactor evidence="26">
        <name>Zn(2+)</name>
        <dbReference type="ChEBI" id="CHEBI:29105"/>
    </cofactor>
    <text evidence="26">Binds 2 Zn(2+) ions per subunit.</text>
</comment>
<feature type="binding site" evidence="26">
    <location>
        <position position="206"/>
    </location>
    <ligand>
        <name>Ca(2+)</name>
        <dbReference type="ChEBI" id="CHEBI:29108"/>
        <label>3</label>
    </ligand>
</feature>
<evidence type="ECO:0000256" key="21">
    <source>
        <dbReference type="ARBA" id="ARBA00032382"/>
    </source>
</evidence>
<keyword evidence="33" id="KW-1185">Reference proteome</keyword>
<evidence type="ECO:0000256" key="22">
    <source>
        <dbReference type="ARBA" id="ARBA00033338"/>
    </source>
</evidence>
<feature type="disulfide bond" evidence="28">
    <location>
        <begin position="347"/>
        <end position="373"/>
    </location>
</feature>
<evidence type="ECO:0000256" key="26">
    <source>
        <dbReference type="PIRSR" id="PIRSR621190-2"/>
    </source>
</evidence>
<dbReference type="InterPro" id="IPR013806">
    <property type="entry name" value="Kringle-like"/>
</dbReference>
<evidence type="ECO:0000256" key="11">
    <source>
        <dbReference type="ARBA" id="ARBA00022737"/>
    </source>
</evidence>
<feature type="binding site" evidence="26">
    <location>
        <position position="545"/>
    </location>
    <ligand>
        <name>Ca(2+)</name>
        <dbReference type="ChEBI" id="CHEBI:29108"/>
        <label>4</label>
    </ligand>
</feature>
<dbReference type="CDD" id="cd00062">
    <property type="entry name" value="FN2"/>
    <property type="match status" value="3"/>
</dbReference>
<dbReference type="GeneID" id="105897333"/>
<evidence type="ECO:0000256" key="17">
    <source>
        <dbReference type="ARBA" id="ARBA00023145"/>
    </source>
</evidence>
<evidence type="ECO:0000256" key="20">
    <source>
        <dbReference type="ARBA" id="ARBA00030375"/>
    </source>
</evidence>
<dbReference type="SMART" id="SM00120">
    <property type="entry name" value="HX"/>
    <property type="match status" value="4"/>
</dbReference>
<evidence type="ECO:0000256" key="8">
    <source>
        <dbReference type="ARBA" id="ARBA00022670"/>
    </source>
</evidence>
<keyword evidence="18 28" id="KW-1015">Disulfide bond</keyword>
<comment type="catalytic activity">
    <reaction evidence="1">
        <text>Cleavage of gelatin types I and V and collagen types IV and V.</text>
        <dbReference type="EC" id="3.4.24.35"/>
    </reaction>
</comment>
<protein>
    <recommendedName>
        <fullName evidence="5">Matrix metalloproteinase-9</fullName>
        <ecNumber evidence="4">3.4.24.35</ecNumber>
    </recommendedName>
    <alternativeName>
        <fullName evidence="20">92 kDa gelatinase</fullName>
    </alternativeName>
    <alternativeName>
        <fullName evidence="21">92 kDa type IV collagenase</fullName>
    </alternativeName>
    <alternativeName>
        <fullName evidence="22">Gelatinase B</fullName>
    </alternativeName>
</protein>
<evidence type="ECO:0000256" key="5">
    <source>
        <dbReference type="ARBA" id="ARBA00013698"/>
    </source>
</evidence>
<dbReference type="InterPro" id="IPR036365">
    <property type="entry name" value="PGBD-like_sf"/>
</dbReference>